<organism evidence="2 3">
    <name type="scientific">Paraburkholderia azotifigens</name>
    <dbReference type="NCBI Taxonomy" id="2057004"/>
    <lineage>
        <taxon>Bacteria</taxon>
        <taxon>Pseudomonadati</taxon>
        <taxon>Pseudomonadota</taxon>
        <taxon>Betaproteobacteria</taxon>
        <taxon>Burkholderiales</taxon>
        <taxon>Burkholderiaceae</taxon>
        <taxon>Paraburkholderia</taxon>
    </lineage>
</organism>
<name>A0A5C6V0D7_9BURK</name>
<evidence type="ECO:0000256" key="1">
    <source>
        <dbReference type="SAM" id="MobiDB-lite"/>
    </source>
</evidence>
<gene>
    <name evidence="2" type="ORF">FRZ40_32210</name>
</gene>
<dbReference type="AlphaFoldDB" id="A0A5C6V0D7"/>
<comment type="caution">
    <text evidence="2">The sequence shown here is derived from an EMBL/GenBank/DDBJ whole genome shotgun (WGS) entry which is preliminary data.</text>
</comment>
<reference evidence="2 3" key="1">
    <citation type="journal article" date="2018" name="Int. J. Syst. Evol. Microbiol.">
        <title>Paraburkholderia azotifigens sp. nov., a nitrogen-fixing bacterium isolated from paddy soil.</title>
        <authorList>
            <person name="Choi G.M."/>
            <person name="Im W.T."/>
        </authorList>
    </citation>
    <scope>NUCLEOTIDE SEQUENCE [LARGE SCALE GENOMIC DNA]</scope>
    <source>
        <strain evidence="2 3">NF 2-5-3</strain>
    </source>
</reference>
<dbReference type="Proteomes" id="UP000321776">
    <property type="component" value="Unassembled WGS sequence"/>
</dbReference>
<feature type="region of interest" description="Disordered" evidence="1">
    <location>
        <begin position="7"/>
        <end position="27"/>
    </location>
</feature>
<dbReference type="RefSeq" id="WP_147236911.1">
    <property type="nucleotide sequence ID" value="NZ_VOQS01000005.1"/>
</dbReference>
<sequence length="394" mass="44625">MWLLLGFSGPEGDHGPSIAGGHGRKDGWQSCAEAIDARSAPDQSLGESSTNTIPEAQPAKLGCLDYSVSNSPMSQHEHNAMRIAIPLLHEFYDSPSFSFYGPLDATVAERWVREDYGHVMDYVEAAGALEGFRRLLDTYCRKLSAAGALANEFIAGRTDEEDIETDTDLFFPGVRDQIAKRKLERSDELPVLVAMLADRLACRASYLQHQNSLTPPHSRHRPMRWPPCDVERAKAGPSDVAYLLRTRDAPSLLTRYTREPYMLVVNARPGTTLRSLTRSTFHGYHDIEIELGRYQRYLTFSKGMLAIAALPNEQTLLLFRRFLPVIYLLQDEIRVVEYEWNPVAYGRLVLEKARVFDSSWDDCVGSTEVSSDRSITRPRRMLISEIRRMPMRQP</sequence>
<evidence type="ECO:0000313" key="3">
    <source>
        <dbReference type="Proteomes" id="UP000321776"/>
    </source>
</evidence>
<protein>
    <submittedName>
        <fullName evidence="2">Uncharacterized protein</fullName>
    </submittedName>
</protein>
<proteinExistence type="predicted"/>
<accession>A0A5C6V0D7</accession>
<dbReference type="EMBL" id="VOQS01000005">
    <property type="protein sequence ID" value="TXC79092.1"/>
    <property type="molecule type" value="Genomic_DNA"/>
</dbReference>
<evidence type="ECO:0000313" key="2">
    <source>
        <dbReference type="EMBL" id="TXC79092.1"/>
    </source>
</evidence>